<dbReference type="AlphaFoldDB" id="A0A5J5ECA1"/>
<dbReference type="InParanoid" id="A0A5J5ECA1"/>
<keyword evidence="2" id="KW-1185">Reference proteome</keyword>
<evidence type="ECO:0000313" key="2">
    <source>
        <dbReference type="Proteomes" id="UP000326924"/>
    </source>
</evidence>
<name>A0A5J5ECA1_9PEZI</name>
<evidence type="ECO:0000313" key="1">
    <source>
        <dbReference type="EMBL" id="KAA8892873.1"/>
    </source>
</evidence>
<protein>
    <submittedName>
        <fullName evidence="1">Uncharacterized protein</fullName>
    </submittedName>
</protein>
<accession>A0A5J5ECA1</accession>
<reference evidence="1 2" key="1">
    <citation type="submission" date="2019-09" db="EMBL/GenBank/DDBJ databases">
        <title>Draft genome of the ectomycorrhizal ascomycete Sphaerosporella brunnea.</title>
        <authorList>
            <consortium name="DOE Joint Genome Institute"/>
            <person name="Benucci G.M."/>
            <person name="Marozzi G."/>
            <person name="Antonielli L."/>
            <person name="Sanchez S."/>
            <person name="Marco P."/>
            <person name="Wang X."/>
            <person name="Falini L.B."/>
            <person name="Barry K."/>
            <person name="Haridas S."/>
            <person name="Lipzen A."/>
            <person name="Labutti K."/>
            <person name="Grigoriev I.V."/>
            <person name="Murat C."/>
            <person name="Martin F."/>
            <person name="Albertini E."/>
            <person name="Donnini D."/>
            <person name="Bonito G."/>
        </authorList>
    </citation>
    <scope>NUCLEOTIDE SEQUENCE [LARGE SCALE GENOMIC DNA]</scope>
    <source>
        <strain evidence="1 2">Sb_GMNB300</strain>
    </source>
</reference>
<gene>
    <name evidence="1" type="ORF">FN846DRAFT_981469</name>
</gene>
<dbReference type="Proteomes" id="UP000326924">
    <property type="component" value="Unassembled WGS sequence"/>
</dbReference>
<comment type="caution">
    <text evidence="1">The sequence shown here is derived from an EMBL/GenBank/DDBJ whole genome shotgun (WGS) entry which is preliminary data.</text>
</comment>
<dbReference type="EMBL" id="VXIS01000560">
    <property type="protein sequence ID" value="KAA8892873.1"/>
    <property type="molecule type" value="Genomic_DNA"/>
</dbReference>
<sequence length="94" mass="10285">MSGRIFSLLFPFKIRFNLSGCIPLTLLALFEPSTGTKSLLALGCIGAGSRLGGCWRACDLGFPFVACFVMRPAPHCPHLTRLSRVFQTARRNVV</sequence>
<organism evidence="1 2">
    <name type="scientific">Sphaerosporella brunnea</name>
    <dbReference type="NCBI Taxonomy" id="1250544"/>
    <lineage>
        <taxon>Eukaryota</taxon>
        <taxon>Fungi</taxon>
        <taxon>Dikarya</taxon>
        <taxon>Ascomycota</taxon>
        <taxon>Pezizomycotina</taxon>
        <taxon>Pezizomycetes</taxon>
        <taxon>Pezizales</taxon>
        <taxon>Pyronemataceae</taxon>
        <taxon>Sphaerosporella</taxon>
    </lineage>
</organism>
<proteinExistence type="predicted"/>